<proteinExistence type="predicted"/>
<dbReference type="Gene3D" id="1.10.8.730">
    <property type="match status" value="1"/>
</dbReference>
<keyword evidence="4" id="KW-1185">Reference proteome</keyword>
<dbReference type="PANTHER" id="PTHR30121">
    <property type="entry name" value="UNCHARACTERIZED PROTEIN YJGR-RELATED"/>
    <property type="match status" value="1"/>
</dbReference>
<sequence length="614" mass="69238">MAKKQEQTSPLIEQISPMVIEFKPKKVIWGDRVQRTYVITQYPQQVSAAWLSRIANMEGVTVSIQIDPTDPVELIKEIRRSSGELSSRLYEVRNPFEEQRTKDQLEDVQQLLKEIDRDQQNVVNLTTAFLVGAKNEEALEVNCRRVESELAAGGLRARSPILRQEDCLKGLTPWEMIPKSITAMGQRNMTAKTAAASYPFVFSGLNDGKGILLGTDTAGGIVLTDFWIRQSDRTNSNITVIGKPGVGKSTLVKKILSNEWAQGSKVIVIDPENEYGDLCKNLGGQYIDAAGDPKGRINPLQVRAVPADDDEEDEPLFVVPEDDGDGKAKRGPLAQHFQVLRSFFRLYLKDMTILEEVLLERALEVLYNHKGITWSTEPGTIANEDWPTLEELYELILATSKSNSEDENEKPEKEWRTLAMRLRSSAIGADSFLWNGPTTIKAESDFIVLNINKLLEADERTMRAQFYNILGWVWDEVSRDKKERVFIAVDETYLLADPDHPQPLQFLRNTSKRIRKREGGLMSIFHNLVDMLDPSVQRYGQALIDNPVYKFIMGQGDKDIEALQKLMSLSEREVQTLADGRRGEALFVAGSKRLHLKIDVTQEELELFGAGGGR</sequence>
<accession>A0ABT6R6Q8</accession>
<dbReference type="EMBL" id="JASBQV010000025">
    <property type="protein sequence ID" value="MDI3235976.1"/>
    <property type="molecule type" value="Genomic_DNA"/>
</dbReference>
<dbReference type="InterPro" id="IPR027417">
    <property type="entry name" value="P-loop_NTPase"/>
</dbReference>
<keyword evidence="1" id="KW-0175">Coiled coil</keyword>
<feature type="domain" description="TraG P-loop" evidence="2">
    <location>
        <begin position="228"/>
        <end position="314"/>
    </location>
</feature>
<dbReference type="Pfam" id="PF19044">
    <property type="entry name" value="P-loop_TraG"/>
    <property type="match status" value="1"/>
</dbReference>
<evidence type="ECO:0000259" key="2">
    <source>
        <dbReference type="Pfam" id="PF19044"/>
    </source>
</evidence>
<reference evidence="3 4" key="1">
    <citation type="submission" date="2023-04" db="EMBL/GenBank/DDBJ databases">
        <title>Antarctic isolates genomes.</title>
        <authorList>
            <person name="Dimov S.G."/>
        </authorList>
    </citation>
    <scope>NUCLEOTIDE SEQUENCE [LARGE SCALE GENOMIC DNA]</scope>
    <source>
        <strain evidence="3 4">AL19</strain>
    </source>
</reference>
<dbReference type="InterPro" id="IPR051162">
    <property type="entry name" value="T4SS_component"/>
</dbReference>
<dbReference type="CDD" id="cd01127">
    <property type="entry name" value="TrwB_TraG_TraD_VirD4"/>
    <property type="match status" value="1"/>
</dbReference>
<comment type="caution">
    <text evidence="3">The sequence shown here is derived from an EMBL/GenBank/DDBJ whole genome shotgun (WGS) entry which is preliminary data.</text>
</comment>
<name>A0ABT6R6Q8_9BACL</name>
<evidence type="ECO:0000313" key="4">
    <source>
        <dbReference type="Proteomes" id="UP001243286"/>
    </source>
</evidence>
<feature type="coiled-coil region" evidence="1">
    <location>
        <begin position="98"/>
        <end position="128"/>
    </location>
</feature>
<protein>
    <submittedName>
        <fullName evidence="3">DUF87 domain-containing protein</fullName>
    </submittedName>
</protein>
<evidence type="ECO:0000256" key="1">
    <source>
        <dbReference type="SAM" id="Coils"/>
    </source>
</evidence>
<evidence type="ECO:0000313" key="3">
    <source>
        <dbReference type="EMBL" id="MDI3235976.1"/>
    </source>
</evidence>
<dbReference type="RefSeq" id="WP_282356972.1">
    <property type="nucleotide sequence ID" value="NZ_JASBQV010000025.1"/>
</dbReference>
<dbReference type="SUPFAM" id="SSF52540">
    <property type="entry name" value="P-loop containing nucleoside triphosphate hydrolases"/>
    <property type="match status" value="1"/>
</dbReference>
<dbReference type="Gene3D" id="3.40.50.300">
    <property type="entry name" value="P-loop containing nucleotide triphosphate hydrolases"/>
    <property type="match status" value="1"/>
</dbReference>
<dbReference type="Proteomes" id="UP001243286">
    <property type="component" value="Unassembled WGS sequence"/>
</dbReference>
<dbReference type="InterPro" id="IPR043964">
    <property type="entry name" value="P-loop_TraG"/>
</dbReference>
<organism evidence="3 4">
    <name type="scientific">Exiguobacterium antarcticum</name>
    <dbReference type="NCBI Taxonomy" id="132920"/>
    <lineage>
        <taxon>Bacteria</taxon>
        <taxon>Bacillati</taxon>
        <taxon>Bacillota</taxon>
        <taxon>Bacilli</taxon>
        <taxon>Bacillales</taxon>
        <taxon>Bacillales Family XII. Incertae Sedis</taxon>
        <taxon>Exiguobacterium</taxon>
    </lineage>
</organism>
<dbReference type="PANTHER" id="PTHR30121:SF6">
    <property type="entry name" value="SLR6007 PROTEIN"/>
    <property type="match status" value="1"/>
</dbReference>
<gene>
    <name evidence="3" type="ORF">QK289_13245</name>
</gene>